<dbReference type="Proteomes" id="UP000625735">
    <property type="component" value="Unassembled WGS sequence"/>
</dbReference>
<evidence type="ECO:0000313" key="6">
    <source>
        <dbReference type="EMBL" id="GGD18776.1"/>
    </source>
</evidence>
<keyword evidence="7" id="KW-1185">Reference proteome</keyword>
<evidence type="ECO:0000256" key="3">
    <source>
        <dbReference type="ARBA" id="ARBA00023004"/>
    </source>
</evidence>
<keyword evidence="1" id="KW-0001">2Fe-2S</keyword>
<dbReference type="InterPro" id="IPR036922">
    <property type="entry name" value="Rieske_2Fe-2S_sf"/>
</dbReference>
<dbReference type="GO" id="GO:0046872">
    <property type="term" value="F:metal ion binding"/>
    <property type="evidence" value="ECO:0007669"/>
    <property type="project" value="UniProtKB-KW"/>
</dbReference>
<sequence length="140" mass="15378">MRKAILVLIFSFTLLNCDSDGFNNNNPYLPNYSFSFDVNMNLPLYSQLQFVSNGVLITQPGVGVNGIIVFNAGNGVFNAFDAGCPNQPLTSCSTMTINGINAVCPCDNEEYSLFTGLGALQYPLKRYRVEVLGNIIRVYN</sequence>
<evidence type="ECO:0000259" key="5">
    <source>
        <dbReference type="PROSITE" id="PS51296"/>
    </source>
</evidence>
<dbReference type="SUPFAM" id="SSF50022">
    <property type="entry name" value="ISP domain"/>
    <property type="match status" value="1"/>
</dbReference>
<feature type="domain" description="Rieske" evidence="5">
    <location>
        <begin position="67"/>
        <end position="138"/>
    </location>
</feature>
<dbReference type="GO" id="GO:0051537">
    <property type="term" value="F:2 iron, 2 sulfur cluster binding"/>
    <property type="evidence" value="ECO:0007669"/>
    <property type="project" value="UniProtKB-KW"/>
</dbReference>
<reference evidence="6" key="2">
    <citation type="submission" date="2020-09" db="EMBL/GenBank/DDBJ databases">
        <authorList>
            <person name="Sun Q."/>
            <person name="Zhou Y."/>
        </authorList>
    </citation>
    <scope>NUCLEOTIDE SEQUENCE</scope>
    <source>
        <strain evidence="6">CGMCC 1.12506</strain>
    </source>
</reference>
<keyword evidence="3" id="KW-0408">Iron</keyword>
<organism evidence="6 7">
    <name type="scientific">Flavobacterium orientale</name>
    <dbReference type="NCBI Taxonomy" id="1756020"/>
    <lineage>
        <taxon>Bacteria</taxon>
        <taxon>Pseudomonadati</taxon>
        <taxon>Bacteroidota</taxon>
        <taxon>Flavobacteriia</taxon>
        <taxon>Flavobacteriales</taxon>
        <taxon>Flavobacteriaceae</taxon>
        <taxon>Flavobacterium</taxon>
    </lineage>
</organism>
<evidence type="ECO:0000256" key="4">
    <source>
        <dbReference type="ARBA" id="ARBA00023014"/>
    </source>
</evidence>
<dbReference type="AlphaFoldDB" id="A0A917D9J8"/>
<dbReference type="InterPro" id="IPR017941">
    <property type="entry name" value="Rieske_2Fe-2S"/>
</dbReference>
<protein>
    <recommendedName>
        <fullName evidence="5">Rieske domain-containing protein</fullName>
    </recommendedName>
</protein>
<name>A0A917D9J8_9FLAO</name>
<evidence type="ECO:0000313" key="7">
    <source>
        <dbReference type="Proteomes" id="UP000625735"/>
    </source>
</evidence>
<evidence type="ECO:0000256" key="1">
    <source>
        <dbReference type="ARBA" id="ARBA00022714"/>
    </source>
</evidence>
<gene>
    <name evidence="6" type="ORF">GCM10011343_06710</name>
</gene>
<dbReference type="RefSeq" id="WP_188361113.1">
    <property type="nucleotide sequence ID" value="NZ_BMFG01000002.1"/>
</dbReference>
<evidence type="ECO:0000256" key="2">
    <source>
        <dbReference type="ARBA" id="ARBA00022723"/>
    </source>
</evidence>
<dbReference type="PROSITE" id="PS51296">
    <property type="entry name" value="RIESKE"/>
    <property type="match status" value="1"/>
</dbReference>
<reference evidence="6" key="1">
    <citation type="journal article" date="2014" name="Int. J. Syst. Evol. Microbiol.">
        <title>Complete genome sequence of Corynebacterium casei LMG S-19264T (=DSM 44701T), isolated from a smear-ripened cheese.</title>
        <authorList>
            <consortium name="US DOE Joint Genome Institute (JGI-PGF)"/>
            <person name="Walter F."/>
            <person name="Albersmeier A."/>
            <person name="Kalinowski J."/>
            <person name="Ruckert C."/>
        </authorList>
    </citation>
    <scope>NUCLEOTIDE SEQUENCE</scope>
    <source>
        <strain evidence="6">CGMCC 1.12506</strain>
    </source>
</reference>
<dbReference type="EMBL" id="BMFG01000002">
    <property type="protein sequence ID" value="GGD18776.1"/>
    <property type="molecule type" value="Genomic_DNA"/>
</dbReference>
<accession>A0A917D9J8</accession>
<proteinExistence type="predicted"/>
<keyword evidence="2" id="KW-0479">Metal-binding</keyword>
<comment type="caution">
    <text evidence="6">The sequence shown here is derived from an EMBL/GenBank/DDBJ whole genome shotgun (WGS) entry which is preliminary data.</text>
</comment>
<keyword evidence="4" id="KW-0411">Iron-sulfur</keyword>